<feature type="transmembrane region" description="Helical" evidence="8">
    <location>
        <begin position="299"/>
        <end position="316"/>
    </location>
</feature>
<evidence type="ECO:0000313" key="10">
    <source>
        <dbReference type="EMBL" id="QHL86978.1"/>
    </source>
</evidence>
<name>A0A6P1NYE4_9BACT</name>
<sequence length="544" mass="61728">MNPLIIPTSSPLLTQTSISHATLGTHSSPSKSFSLPEWLVLGALVLLKLGLQYALVDSSYDLHRDEYLHLDQANHLAAGYLSVPPFTSWVAWIIKALGNGVFWVRFFPALFGALTMVTAWKIVQELQGGWYAKVLVAGALLFSTLLRLNMLFQPNSADILAWTLVFYLLIRYVRWHQPKDLLWLGVVVGFGVLNKYNIAFLVVGLLPALAFSEHRRIFTQPALYAAAVLALLIFLPNLWWQYSHGWPVIHHMQELEATQLVNVDRGAFWLDQVLFFFGSVYLLGAALLGMMLYPGLRPYRFVGVAFVVTMLLFTYLRAKSYYAIGIYPVLLCVGAVYWEHLFRQGWKRITRPFWIALNLLLFVPLVKVLFPVLSPTQIHANAAPFKKYNLLKWEDGHDHELPQDFADMLGWRELTQHVEKAFALVPVAERANTLIICDNYGQTGAVNFYKAKDVPAAYSFNADYIFWYPTALKVQNIVLVKEAGEAPLREKEKPFVQSVTLIDSLSTPFAREQGARTYLLKGVSSVVGQALVKRAHQKQQEWRQ</sequence>
<keyword evidence="2" id="KW-1003">Cell membrane</keyword>
<protein>
    <submittedName>
        <fullName evidence="10">Glycosyl transferase</fullName>
    </submittedName>
</protein>
<gene>
    <name evidence="10" type="ORF">GU926_05815</name>
</gene>
<evidence type="ECO:0000256" key="1">
    <source>
        <dbReference type="ARBA" id="ARBA00004651"/>
    </source>
</evidence>
<keyword evidence="5 8" id="KW-0812">Transmembrane</keyword>
<feature type="transmembrane region" description="Helical" evidence="8">
    <location>
        <begin position="159"/>
        <end position="175"/>
    </location>
</feature>
<dbReference type="AlphaFoldDB" id="A0A6P1NYE4"/>
<dbReference type="GO" id="GO:0005886">
    <property type="term" value="C:plasma membrane"/>
    <property type="evidence" value="ECO:0007669"/>
    <property type="project" value="UniProtKB-SubCell"/>
</dbReference>
<feature type="domain" description="Glycosyltransferase RgtA/B/C/D-like" evidence="9">
    <location>
        <begin position="83"/>
        <end position="240"/>
    </location>
</feature>
<evidence type="ECO:0000259" key="9">
    <source>
        <dbReference type="Pfam" id="PF13231"/>
    </source>
</evidence>
<dbReference type="EMBL" id="CP047897">
    <property type="protein sequence ID" value="QHL86978.1"/>
    <property type="molecule type" value="Genomic_DNA"/>
</dbReference>
<evidence type="ECO:0000256" key="7">
    <source>
        <dbReference type="ARBA" id="ARBA00023136"/>
    </source>
</evidence>
<dbReference type="GO" id="GO:0009103">
    <property type="term" value="P:lipopolysaccharide biosynthetic process"/>
    <property type="evidence" value="ECO:0007669"/>
    <property type="project" value="UniProtKB-ARBA"/>
</dbReference>
<dbReference type="InterPro" id="IPR050297">
    <property type="entry name" value="LipidA_mod_glycosyltrf_83"/>
</dbReference>
<dbReference type="RefSeq" id="WP_160689910.1">
    <property type="nucleotide sequence ID" value="NZ_CP047897.1"/>
</dbReference>
<keyword evidence="3" id="KW-0328">Glycosyltransferase</keyword>
<keyword evidence="7 8" id="KW-0472">Membrane</keyword>
<dbReference type="Pfam" id="PF13231">
    <property type="entry name" value="PMT_2"/>
    <property type="match status" value="1"/>
</dbReference>
<reference evidence="10 11" key="1">
    <citation type="submission" date="2020-01" db="EMBL/GenBank/DDBJ databases">
        <authorList>
            <person name="Kim M."/>
        </authorList>
    </citation>
    <scope>NUCLEOTIDE SEQUENCE [LARGE SCALE GENOMIC DNA]</scope>
    <source>
        <strain evidence="10 11">BT10</strain>
    </source>
</reference>
<feature type="transmembrane region" description="Helical" evidence="8">
    <location>
        <begin position="106"/>
        <end position="123"/>
    </location>
</feature>
<proteinExistence type="predicted"/>
<keyword evidence="6 8" id="KW-1133">Transmembrane helix</keyword>
<dbReference type="PANTHER" id="PTHR33908">
    <property type="entry name" value="MANNOSYLTRANSFERASE YKCB-RELATED"/>
    <property type="match status" value="1"/>
</dbReference>
<accession>A0A6P1NYE4</accession>
<evidence type="ECO:0000256" key="5">
    <source>
        <dbReference type="ARBA" id="ARBA00022692"/>
    </source>
</evidence>
<feature type="transmembrane region" description="Helical" evidence="8">
    <location>
        <begin position="76"/>
        <end position="94"/>
    </location>
</feature>
<evidence type="ECO:0000256" key="2">
    <source>
        <dbReference type="ARBA" id="ARBA00022475"/>
    </source>
</evidence>
<feature type="transmembrane region" description="Helical" evidence="8">
    <location>
        <begin position="129"/>
        <end position="147"/>
    </location>
</feature>
<keyword evidence="4 10" id="KW-0808">Transferase</keyword>
<dbReference type="InterPro" id="IPR038731">
    <property type="entry name" value="RgtA/B/C-like"/>
</dbReference>
<feature type="transmembrane region" description="Helical" evidence="8">
    <location>
        <begin position="181"/>
        <end position="210"/>
    </location>
</feature>
<keyword evidence="11" id="KW-1185">Reference proteome</keyword>
<feature type="transmembrane region" description="Helical" evidence="8">
    <location>
        <begin position="273"/>
        <end position="292"/>
    </location>
</feature>
<evidence type="ECO:0000256" key="4">
    <source>
        <dbReference type="ARBA" id="ARBA00022679"/>
    </source>
</evidence>
<evidence type="ECO:0000256" key="8">
    <source>
        <dbReference type="SAM" id="Phobius"/>
    </source>
</evidence>
<comment type="subcellular location">
    <subcellularLocation>
        <location evidence="1">Cell membrane</location>
        <topology evidence="1">Multi-pass membrane protein</topology>
    </subcellularLocation>
</comment>
<evidence type="ECO:0000256" key="6">
    <source>
        <dbReference type="ARBA" id="ARBA00022989"/>
    </source>
</evidence>
<evidence type="ECO:0000313" key="11">
    <source>
        <dbReference type="Proteomes" id="UP000464214"/>
    </source>
</evidence>
<dbReference type="KEGG" id="nib:GU926_05815"/>
<dbReference type="GO" id="GO:0016763">
    <property type="term" value="F:pentosyltransferase activity"/>
    <property type="evidence" value="ECO:0007669"/>
    <property type="project" value="TreeGrafter"/>
</dbReference>
<dbReference type="Proteomes" id="UP000464214">
    <property type="component" value="Chromosome"/>
</dbReference>
<dbReference type="PANTHER" id="PTHR33908:SF11">
    <property type="entry name" value="MEMBRANE PROTEIN"/>
    <property type="match status" value="1"/>
</dbReference>
<feature type="transmembrane region" description="Helical" evidence="8">
    <location>
        <begin position="222"/>
        <end position="242"/>
    </location>
</feature>
<feature type="transmembrane region" description="Helical" evidence="8">
    <location>
        <begin position="353"/>
        <end position="373"/>
    </location>
</feature>
<feature type="transmembrane region" description="Helical" evidence="8">
    <location>
        <begin position="38"/>
        <end position="56"/>
    </location>
</feature>
<organism evidence="10 11">
    <name type="scientific">Nibribacter ruber</name>
    <dbReference type="NCBI Taxonomy" id="2698458"/>
    <lineage>
        <taxon>Bacteria</taxon>
        <taxon>Pseudomonadati</taxon>
        <taxon>Bacteroidota</taxon>
        <taxon>Cytophagia</taxon>
        <taxon>Cytophagales</taxon>
        <taxon>Hymenobacteraceae</taxon>
        <taxon>Nibribacter</taxon>
    </lineage>
</organism>
<feature type="transmembrane region" description="Helical" evidence="8">
    <location>
        <begin position="322"/>
        <end position="341"/>
    </location>
</feature>
<evidence type="ECO:0000256" key="3">
    <source>
        <dbReference type="ARBA" id="ARBA00022676"/>
    </source>
</evidence>